<evidence type="ECO:0000313" key="6">
    <source>
        <dbReference type="EMBL" id="GJN14258.1"/>
    </source>
</evidence>
<dbReference type="GO" id="GO:0006508">
    <property type="term" value="P:proteolysis"/>
    <property type="evidence" value="ECO:0007669"/>
    <property type="project" value="InterPro"/>
</dbReference>
<keyword evidence="7" id="KW-1185">Reference proteome</keyword>
<evidence type="ECO:0000256" key="4">
    <source>
        <dbReference type="ARBA" id="ARBA00022729"/>
    </source>
</evidence>
<evidence type="ECO:0000256" key="1">
    <source>
        <dbReference type="ARBA" id="ARBA00004239"/>
    </source>
</evidence>
<sequence>MALACSKARPCPTVLQEQVGNPYSRVCRCLVNGKKDWGLAEKFPAVGSRENVTQVAPKAATGKVATTGTTSMRHSVRVCVSGQDKIHLPDTLAEISSPSHIAITAKLLARTMASLAVSTALLFLLCLLSPTCSRAADSSGGNKPRAVKLPVRKDAATGQYVTTFRQRTPLVPVTAVLDLASPTVWVDCEKGYASSTYRRVPCESKLCRLTGSGSCATSCDGKPGPSCLNNTCSGLPQNTATSVATSGNILTDVLALPTTTLTGPLATAPAFRFTCGATFLTKGLAAGATAMASLSRNRFALPAQLANTFGFRRTRFKLCLPSTPTTTPSVGAVIGDAPHVFQPGVDLSGSLSYTPLLVNPVSGLTHFQGDKSDEYFVGVTGVKVNGRAVPLNATLLAVNKKTGTGGAKLSAAAPYTVLETSIYRAVTAAFAAATAGIPRAPAVAPFKLCYDGSKVRSTRVGPAVPTIELVLLGNSSKGAPSWVVFGANSMVRTKGGALCLGVVDGGKAPTTSVVIGGHMLEDNLLEFDLDRSRLGFSSSLLFRQTNCNNFHISGSQL</sequence>
<dbReference type="InterPro" id="IPR001461">
    <property type="entry name" value="Aspartic_peptidase_A1"/>
</dbReference>
<dbReference type="Pfam" id="PF14543">
    <property type="entry name" value="TAXi_N"/>
    <property type="match status" value="1"/>
</dbReference>
<reference evidence="6" key="2">
    <citation type="submission" date="2021-12" db="EMBL/GenBank/DDBJ databases">
        <title>Resequencing data analysis of finger millet.</title>
        <authorList>
            <person name="Hatakeyama M."/>
            <person name="Aluri S."/>
            <person name="Balachadran M.T."/>
            <person name="Sivarajan S.R."/>
            <person name="Poveda L."/>
            <person name="Shimizu-Inatsugi R."/>
            <person name="Schlapbach R."/>
            <person name="Sreeman S.M."/>
            <person name="Shimizu K.K."/>
        </authorList>
    </citation>
    <scope>NUCLEOTIDE SEQUENCE</scope>
</reference>
<protein>
    <recommendedName>
        <fullName evidence="5">Peptidase A1 domain-containing protein</fullName>
    </recommendedName>
</protein>
<dbReference type="FunFam" id="2.40.70.10:FF:000045">
    <property type="entry name" value="Basic 7S globulin"/>
    <property type="match status" value="1"/>
</dbReference>
<dbReference type="AlphaFoldDB" id="A0AAV5DVC3"/>
<organism evidence="6 7">
    <name type="scientific">Eleusine coracana subsp. coracana</name>
    <dbReference type="NCBI Taxonomy" id="191504"/>
    <lineage>
        <taxon>Eukaryota</taxon>
        <taxon>Viridiplantae</taxon>
        <taxon>Streptophyta</taxon>
        <taxon>Embryophyta</taxon>
        <taxon>Tracheophyta</taxon>
        <taxon>Spermatophyta</taxon>
        <taxon>Magnoliopsida</taxon>
        <taxon>Liliopsida</taxon>
        <taxon>Poales</taxon>
        <taxon>Poaceae</taxon>
        <taxon>PACMAD clade</taxon>
        <taxon>Chloridoideae</taxon>
        <taxon>Cynodonteae</taxon>
        <taxon>Eleusininae</taxon>
        <taxon>Eleusine</taxon>
    </lineage>
</organism>
<accession>A0AAV5DVC3</accession>
<dbReference type="InterPro" id="IPR032861">
    <property type="entry name" value="TAXi_N"/>
</dbReference>
<dbReference type="Pfam" id="PF14541">
    <property type="entry name" value="TAXi_C"/>
    <property type="match status" value="1"/>
</dbReference>
<dbReference type="SUPFAM" id="SSF50630">
    <property type="entry name" value="Acid proteases"/>
    <property type="match status" value="1"/>
</dbReference>
<dbReference type="GO" id="GO:0004190">
    <property type="term" value="F:aspartic-type endopeptidase activity"/>
    <property type="evidence" value="ECO:0007669"/>
    <property type="project" value="InterPro"/>
</dbReference>
<dbReference type="Proteomes" id="UP001054889">
    <property type="component" value="Unassembled WGS sequence"/>
</dbReference>
<dbReference type="InterPro" id="IPR033121">
    <property type="entry name" value="PEPTIDASE_A1"/>
</dbReference>
<evidence type="ECO:0000313" key="7">
    <source>
        <dbReference type="Proteomes" id="UP001054889"/>
    </source>
</evidence>
<dbReference type="InterPro" id="IPR021109">
    <property type="entry name" value="Peptidase_aspartic_dom_sf"/>
</dbReference>
<dbReference type="PANTHER" id="PTHR47965">
    <property type="entry name" value="ASPARTYL PROTEASE-RELATED"/>
    <property type="match status" value="1"/>
</dbReference>
<proteinExistence type="inferred from homology"/>
<dbReference type="CDD" id="cd05489">
    <property type="entry name" value="xylanase_inhibitor_I_like"/>
    <property type="match status" value="1"/>
</dbReference>
<keyword evidence="4" id="KW-0732">Signal</keyword>
<reference evidence="6" key="1">
    <citation type="journal article" date="2018" name="DNA Res.">
        <title>Multiple hybrid de novo genome assembly of finger millet, an orphan allotetraploid crop.</title>
        <authorList>
            <person name="Hatakeyama M."/>
            <person name="Aluri S."/>
            <person name="Balachadran M.T."/>
            <person name="Sivarajan S.R."/>
            <person name="Patrignani A."/>
            <person name="Gruter S."/>
            <person name="Poveda L."/>
            <person name="Shimizu-Inatsugi R."/>
            <person name="Baeten J."/>
            <person name="Francoijs K.J."/>
            <person name="Nataraja K.N."/>
            <person name="Reddy Y.A.N."/>
            <person name="Phadnis S."/>
            <person name="Ravikumar R.L."/>
            <person name="Schlapbach R."/>
            <person name="Sreeman S.M."/>
            <person name="Shimizu K.K."/>
        </authorList>
    </citation>
    <scope>NUCLEOTIDE SEQUENCE</scope>
</reference>
<dbReference type="PROSITE" id="PS51767">
    <property type="entry name" value="PEPTIDASE_A1"/>
    <property type="match status" value="1"/>
</dbReference>
<dbReference type="FunFam" id="2.40.70.10:FF:000041">
    <property type="entry name" value="Basic 7S globulin"/>
    <property type="match status" value="1"/>
</dbReference>
<dbReference type="InterPro" id="IPR033868">
    <property type="entry name" value="Xylanase_inhibitor_I-like"/>
</dbReference>
<gene>
    <name evidence="6" type="primary">gb01056</name>
    <name evidence="6" type="ORF">PR202_gb01056</name>
</gene>
<feature type="domain" description="Peptidase A1" evidence="5">
    <location>
        <begin position="160"/>
        <end position="537"/>
    </location>
</feature>
<dbReference type="PANTHER" id="PTHR47965:SF22">
    <property type="entry name" value="EUKARYOTIC ASPARTYL PROTEASE FAMILY PROTEIN"/>
    <property type="match status" value="1"/>
</dbReference>
<evidence type="ECO:0000259" key="5">
    <source>
        <dbReference type="PROSITE" id="PS51767"/>
    </source>
</evidence>
<name>A0AAV5DVC3_ELECO</name>
<comment type="caution">
    <text evidence="6">The sequence shown here is derived from an EMBL/GenBank/DDBJ whole genome shotgun (WGS) entry which is preliminary data.</text>
</comment>
<dbReference type="Gene3D" id="2.40.70.10">
    <property type="entry name" value="Acid Proteases"/>
    <property type="match status" value="2"/>
</dbReference>
<dbReference type="GO" id="GO:0005576">
    <property type="term" value="C:extracellular region"/>
    <property type="evidence" value="ECO:0007669"/>
    <property type="project" value="UniProtKB-SubCell"/>
</dbReference>
<comment type="subcellular location">
    <subcellularLocation>
        <location evidence="1">Secreted</location>
        <location evidence="1">Extracellular space</location>
    </subcellularLocation>
</comment>
<dbReference type="InterPro" id="IPR032799">
    <property type="entry name" value="TAXi_C"/>
</dbReference>
<evidence type="ECO:0000256" key="2">
    <source>
        <dbReference type="ARBA" id="ARBA00007447"/>
    </source>
</evidence>
<keyword evidence="3" id="KW-0964">Secreted</keyword>
<dbReference type="EMBL" id="BQKI01000071">
    <property type="protein sequence ID" value="GJN14258.1"/>
    <property type="molecule type" value="Genomic_DNA"/>
</dbReference>
<evidence type="ECO:0000256" key="3">
    <source>
        <dbReference type="ARBA" id="ARBA00022525"/>
    </source>
</evidence>
<comment type="similarity">
    <text evidence="2">Belongs to the peptidase A1 family.</text>
</comment>